<dbReference type="RefSeq" id="WP_154427660.1">
    <property type="nucleotide sequence ID" value="NZ_VUNI01000001.1"/>
</dbReference>
<gene>
    <name evidence="1" type="ORF">FYJ75_00265</name>
</gene>
<dbReference type="Proteomes" id="UP000474024">
    <property type="component" value="Unassembled WGS sequence"/>
</dbReference>
<evidence type="ECO:0008006" key="3">
    <source>
        <dbReference type="Google" id="ProtNLM"/>
    </source>
</evidence>
<protein>
    <recommendedName>
        <fullName evidence="3">Phage tail protein</fullName>
    </recommendedName>
</protein>
<evidence type="ECO:0000313" key="2">
    <source>
        <dbReference type="Proteomes" id="UP000474024"/>
    </source>
</evidence>
<organism evidence="1 2">
    <name type="scientific">Roseburia porci</name>
    <dbReference type="NCBI Taxonomy" id="2605790"/>
    <lineage>
        <taxon>Bacteria</taxon>
        <taxon>Bacillati</taxon>
        <taxon>Bacillota</taxon>
        <taxon>Clostridia</taxon>
        <taxon>Lachnospirales</taxon>
        <taxon>Lachnospiraceae</taxon>
        <taxon>Roseburia</taxon>
    </lineage>
</organism>
<dbReference type="AlphaFoldDB" id="A0A6L5YLX1"/>
<keyword evidence="2" id="KW-1185">Reference proteome</keyword>
<reference evidence="1 2" key="1">
    <citation type="submission" date="2019-08" db="EMBL/GenBank/DDBJ databases">
        <title>In-depth cultivation of the pig gut microbiome towards novel bacterial diversity and tailored functional studies.</title>
        <authorList>
            <person name="Wylensek D."/>
            <person name="Hitch T.C.A."/>
            <person name="Clavel T."/>
        </authorList>
    </citation>
    <scope>NUCLEOTIDE SEQUENCE [LARGE SCALE GENOMIC DNA]</scope>
    <source>
        <strain evidence="1 2">MUC/MUC-530-WT-4D</strain>
    </source>
</reference>
<dbReference type="EMBL" id="VUNI01000001">
    <property type="protein sequence ID" value="MST73465.1"/>
    <property type="molecule type" value="Genomic_DNA"/>
</dbReference>
<sequence>MGDTETLAAQAAQQTLSLVKKHKIALFLDTGTGYKRIKKSESLTISMNPDEQDYDYIADESPTTEVDSYKPSIDQDLVMYKGSDDYEMIFPYFYERRVGSEAHAKCMIVFMQEPAVTEGYKAWESDSVISVQDLTAVDKKLDFKILFGGNITNGTATVSEGAPTFTATK</sequence>
<name>A0A6L5YLX1_9FIRM</name>
<proteinExistence type="predicted"/>
<evidence type="ECO:0000313" key="1">
    <source>
        <dbReference type="EMBL" id="MST73465.1"/>
    </source>
</evidence>
<comment type="caution">
    <text evidence="1">The sequence shown here is derived from an EMBL/GenBank/DDBJ whole genome shotgun (WGS) entry which is preliminary data.</text>
</comment>
<accession>A0A6L5YLX1</accession>